<evidence type="ECO:0000256" key="1">
    <source>
        <dbReference type="SAM" id="MobiDB-lite"/>
    </source>
</evidence>
<dbReference type="AlphaFoldDB" id="A0A3S0YYY7"/>
<protein>
    <submittedName>
        <fullName evidence="2">BrnT family toxin</fullName>
    </submittedName>
</protein>
<name>A0A3S0YYY7_9GAMM</name>
<dbReference type="InterPro" id="IPR007460">
    <property type="entry name" value="BrnT_toxin"/>
</dbReference>
<dbReference type="Pfam" id="PF04365">
    <property type="entry name" value="BrnT_toxin"/>
    <property type="match status" value="1"/>
</dbReference>
<proteinExistence type="predicted"/>
<feature type="region of interest" description="Disordered" evidence="1">
    <location>
        <begin position="1"/>
        <end position="22"/>
    </location>
</feature>
<dbReference type="Gene3D" id="3.10.450.530">
    <property type="entry name" value="Ribonuclease toxin, BrnT, of type II toxin-antitoxin system"/>
    <property type="match status" value="1"/>
</dbReference>
<accession>A0A3S0YYY7</accession>
<dbReference type="EMBL" id="RZHG01000008">
    <property type="protein sequence ID" value="RUR32959.1"/>
    <property type="molecule type" value="Genomic_DNA"/>
</dbReference>
<keyword evidence="3" id="KW-1185">Reference proteome</keyword>
<evidence type="ECO:0000313" key="2">
    <source>
        <dbReference type="EMBL" id="RUR32959.1"/>
    </source>
</evidence>
<dbReference type="OrthoDB" id="9802417at2"/>
<comment type="caution">
    <text evidence="2">The sequence shown here is derived from an EMBL/GenBank/DDBJ whole genome shotgun (WGS) entry which is preliminary data.</text>
</comment>
<dbReference type="InterPro" id="IPR038573">
    <property type="entry name" value="BrnT_sf"/>
</dbReference>
<evidence type="ECO:0000313" key="3">
    <source>
        <dbReference type="Proteomes" id="UP000287336"/>
    </source>
</evidence>
<dbReference type="Proteomes" id="UP000287336">
    <property type="component" value="Unassembled WGS sequence"/>
</dbReference>
<reference evidence="2 3" key="1">
    <citation type="submission" date="2018-12" db="EMBL/GenBank/DDBJ databases">
        <title>three novel Halomonas strain isolated from plants.</title>
        <authorList>
            <person name="Sun C."/>
        </authorList>
    </citation>
    <scope>NUCLEOTIDE SEQUENCE [LARGE SCALE GENOMIC DNA]</scope>
    <source>
        <strain evidence="2 3">DSM 19434</strain>
    </source>
</reference>
<gene>
    <name evidence="2" type="ORF">ELY33_04770</name>
</gene>
<sequence length="94" mass="10710">MSSVDPVLWEGANRQKHGDSFKEAKTALTDEFGRLISDPDHSEEEDRFILIGTSIHSHLLVACHCVRDSETIRIISARKANRAQSHKDLKLEWQ</sequence>
<organism evidence="2 3">
    <name type="scientific">Vreelandella andesensis</name>
    <dbReference type="NCBI Taxonomy" id="447567"/>
    <lineage>
        <taxon>Bacteria</taxon>
        <taxon>Pseudomonadati</taxon>
        <taxon>Pseudomonadota</taxon>
        <taxon>Gammaproteobacteria</taxon>
        <taxon>Oceanospirillales</taxon>
        <taxon>Halomonadaceae</taxon>
        <taxon>Vreelandella</taxon>
    </lineage>
</organism>